<proteinExistence type="predicted"/>
<dbReference type="OrthoDB" id="5538558at2759"/>
<protein>
    <recommendedName>
        <fullName evidence="3">Thioesterase domain-containing protein</fullName>
    </recommendedName>
</protein>
<dbReference type="SUPFAM" id="SSF54637">
    <property type="entry name" value="Thioesterase/thiol ester dehydrase-isomerase"/>
    <property type="match status" value="1"/>
</dbReference>
<dbReference type="InterPro" id="IPR029069">
    <property type="entry name" value="HotDog_dom_sf"/>
</dbReference>
<name>A0A0C3S3B2_PHLG1</name>
<dbReference type="EMBL" id="KN840685">
    <property type="protein sequence ID" value="KIP02305.1"/>
    <property type="molecule type" value="Genomic_DNA"/>
</dbReference>
<evidence type="ECO:0008006" key="3">
    <source>
        <dbReference type="Google" id="ProtNLM"/>
    </source>
</evidence>
<dbReference type="Proteomes" id="UP000053257">
    <property type="component" value="Unassembled WGS sequence"/>
</dbReference>
<evidence type="ECO:0000313" key="2">
    <source>
        <dbReference type="Proteomes" id="UP000053257"/>
    </source>
</evidence>
<accession>A0A0C3S3B2</accession>
<gene>
    <name evidence="1" type="ORF">PHLGIDRAFT_79323</name>
</gene>
<organism evidence="1 2">
    <name type="scientific">Phlebiopsis gigantea (strain 11061_1 CR5-6)</name>
    <name type="common">White-rot fungus</name>
    <name type="synonym">Peniophora gigantea</name>
    <dbReference type="NCBI Taxonomy" id="745531"/>
    <lineage>
        <taxon>Eukaryota</taxon>
        <taxon>Fungi</taxon>
        <taxon>Dikarya</taxon>
        <taxon>Basidiomycota</taxon>
        <taxon>Agaricomycotina</taxon>
        <taxon>Agaricomycetes</taxon>
        <taxon>Polyporales</taxon>
        <taxon>Phanerochaetaceae</taxon>
        <taxon>Phlebiopsis</taxon>
    </lineage>
</organism>
<sequence length="101" mass="11455">AMVRGRGVSLILKSVALDYRRPVTYPDTLLVAHKPVRAARAPQPRTHFRVRAVAWSYAQRRVVTESDAVLVWYDYDRLVKCSPGEDMLAVLDRRMALCGEA</sequence>
<keyword evidence="2" id="KW-1185">Reference proteome</keyword>
<dbReference type="HOGENOM" id="CLU_168458_0_0_1"/>
<reference evidence="1 2" key="1">
    <citation type="journal article" date="2014" name="PLoS Genet.">
        <title>Analysis of the Phlebiopsis gigantea genome, transcriptome and secretome provides insight into its pioneer colonization strategies of wood.</title>
        <authorList>
            <person name="Hori C."/>
            <person name="Ishida T."/>
            <person name="Igarashi K."/>
            <person name="Samejima M."/>
            <person name="Suzuki H."/>
            <person name="Master E."/>
            <person name="Ferreira P."/>
            <person name="Ruiz-Duenas F.J."/>
            <person name="Held B."/>
            <person name="Canessa P."/>
            <person name="Larrondo L.F."/>
            <person name="Schmoll M."/>
            <person name="Druzhinina I.S."/>
            <person name="Kubicek C.P."/>
            <person name="Gaskell J.A."/>
            <person name="Kersten P."/>
            <person name="St John F."/>
            <person name="Glasner J."/>
            <person name="Sabat G."/>
            <person name="Splinter BonDurant S."/>
            <person name="Syed K."/>
            <person name="Yadav J."/>
            <person name="Mgbeahuruike A.C."/>
            <person name="Kovalchuk A."/>
            <person name="Asiegbu F.O."/>
            <person name="Lackner G."/>
            <person name="Hoffmeister D."/>
            <person name="Rencoret J."/>
            <person name="Gutierrez A."/>
            <person name="Sun H."/>
            <person name="Lindquist E."/>
            <person name="Barry K."/>
            <person name="Riley R."/>
            <person name="Grigoriev I.V."/>
            <person name="Henrissat B."/>
            <person name="Kues U."/>
            <person name="Berka R.M."/>
            <person name="Martinez A.T."/>
            <person name="Covert S.F."/>
            <person name="Blanchette R.A."/>
            <person name="Cullen D."/>
        </authorList>
    </citation>
    <scope>NUCLEOTIDE SEQUENCE [LARGE SCALE GENOMIC DNA]</scope>
    <source>
        <strain evidence="1 2">11061_1 CR5-6</strain>
    </source>
</reference>
<evidence type="ECO:0000313" key="1">
    <source>
        <dbReference type="EMBL" id="KIP02305.1"/>
    </source>
</evidence>
<dbReference type="Gene3D" id="3.10.129.10">
    <property type="entry name" value="Hotdog Thioesterase"/>
    <property type="match status" value="1"/>
</dbReference>
<dbReference type="AlphaFoldDB" id="A0A0C3S3B2"/>
<feature type="non-terminal residue" evidence="1">
    <location>
        <position position="1"/>
    </location>
</feature>